<reference evidence="1 2" key="1">
    <citation type="journal article" date="2009" name="Proc. Natl. Acad. Sci. U.S.A.">
        <title>Characterizing a model human gut microbiota composed of members of its two dominant bacterial phyla.</title>
        <authorList>
            <person name="Mahowald M.A."/>
            <person name="Rey F.E."/>
            <person name="Seedorf H."/>
            <person name="Turnbaugh P.J."/>
            <person name="Fulton R.S."/>
            <person name="Wollam A."/>
            <person name="Shah N."/>
            <person name="Wang C."/>
            <person name="Magrini V."/>
            <person name="Wilson R.K."/>
            <person name="Cantarel B.L."/>
            <person name="Coutinho P.M."/>
            <person name="Henrissat B."/>
            <person name="Crock L.W."/>
            <person name="Russell A."/>
            <person name="Verberkmoes N.C."/>
            <person name="Hettich R.L."/>
            <person name="Gordon J.I."/>
        </authorList>
    </citation>
    <scope>NUCLEOTIDE SEQUENCE [LARGE SCALE GENOMIC DNA]</scope>
    <source>
        <strain evidence="2">ATCC 33656 / DSM 3377 / JCM 17463 / KCTC 5835 / LMG 30912 / VPI 0990</strain>
    </source>
</reference>
<gene>
    <name evidence="1" type="ordered locus">EUBREC_2645</name>
</gene>
<dbReference type="EMBL" id="CP001107">
    <property type="protein sequence ID" value="ACR76376.1"/>
    <property type="molecule type" value="Genomic_DNA"/>
</dbReference>
<evidence type="ECO:0000313" key="2">
    <source>
        <dbReference type="Proteomes" id="UP000001477"/>
    </source>
</evidence>
<evidence type="ECO:0000313" key="1">
    <source>
        <dbReference type="EMBL" id="ACR76376.1"/>
    </source>
</evidence>
<organism evidence="1 2">
    <name type="scientific">Agathobacter rectalis (strain ATCC 33656 / DSM 3377 / JCM 17463 / KCTC 5835 / VPI 0990)</name>
    <name type="common">Eubacterium rectale</name>
    <dbReference type="NCBI Taxonomy" id="515619"/>
    <lineage>
        <taxon>Bacteria</taxon>
        <taxon>Bacillati</taxon>
        <taxon>Bacillota</taxon>
        <taxon>Clostridia</taxon>
        <taxon>Lachnospirales</taxon>
        <taxon>Lachnospiraceae</taxon>
        <taxon>Agathobacter</taxon>
    </lineage>
</organism>
<dbReference type="PaxDb" id="515619-EUBREC_2645"/>
<dbReference type="HOGENOM" id="CLU_3199969_0_0_9"/>
<protein>
    <submittedName>
        <fullName evidence="1">Uncharacterized protein</fullName>
    </submittedName>
</protein>
<dbReference type="KEGG" id="ere:EUBREC_2645"/>
<name>C4ZGV4_AGARV</name>
<dbReference type="Proteomes" id="UP000001477">
    <property type="component" value="Chromosome"/>
</dbReference>
<dbReference type="AlphaFoldDB" id="C4ZGV4"/>
<dbReference type="STRING" id="515619.EUBREC_2645"/>
<sequence length="45" mass="5017">MPKNGKILRKLGASIFDAGTSSVFKGDVSDYTDNIINFRKNIDIR</sequence>
<proteinExistence type="predicted"/>
<accession>C4ZGV4</accession>